<dbReference type="PROSITE" id="PS50977">
    <property type="entry name" value="HTH_TETR_2"/>
    <property type="match status" value="1"/>
</dbReference>
<dbReference type="InterPro" id="IPR001647">
    <property type="entry name" value="HTH_TetR"/>
</dbReference>
<evidence type="ECO:0000259" key="2">
    <source>
        <dbReference type="PROSITE" id="PS50977"/>
    </source>
</evidence>
<proteinExistence type="predicted"/>
<dbReference type="EMBL" id="CZQC01000005">
    <property type="protein sequence ID" value="CUS40218.1"/>
    <property type="molecule type" value="Genomic_DNA"/>
</dbReference>
<dbReference type="PANTHER" id="PTHR30055:SF226">
    <property type="entry name" value="HTH-TYPE TRANSCRIPTIONAL REGULATOR PKSA"/>
    <property type="match status" value="1"/>
</dbReference>
<reference evidence="3" key="1">
    <citation type="submission" date="2015-10" db="EMBL/GenBank/DDBJ databases">
        <authorList>
            <person name="Gilbert D.G."/>
        </authorList>
    </citation>
    <scope>NUCLEOTIDE SEQUENCE</scope>
</reference>
<dbReference type="Gene3D" id="1.10.357.10">
    <property type="entry name" value="Tetracycline Repressor, domain 2"/>
    <property type="match status" value="1"/>
</dbReference>
<dbReference type="InterPro" id="IPR009057">
    <property type="entry name" value="Homeodomain-like_sf"/>
</dbReference>
<sequence>MEPVREVTVNELQYQGRKASRAKSEQRRRLILEATMRIIVRDGVRGVRHRAIASEAGVPLAATTYYFKDIRELIADAFTLYTEWALAYVSRFTEEFESILPQLHQMDLSVAGEQERAVQFLADELSRYCEGKLATDLTMLISEQAFRYEACIDERVKQLAQMHREALFDIVSQFLTALGSDAAAEDTDIVMALLQSLEYQMLLDGDNAEGVVRIQRVLVRFVRLLMPRLKPSNTVL</sequence>
<dbReference type="SUPFAM" id="SSF46689">
    <property type="entry name" value="Homeodomain-like"/>
    <property type="match status" value="1"/>
</dbReference>
<name>A0A160TA07_9ZZZZ</name>
<dbReference type="GO" id="GO:0003700">
    <property type="term" value="F:DNA-binding transcription factor activity"/>
    <property type="evidence" value="ECO:0007669"/>
    <property type="project" value="TreeGrafter"/>
</dbReference>
<dbReference type="InterPro" id="IPR050109">
    <property type="entry name" value="HTH-type_TetR-like_transc_reg"/>
</dbReference>
<evidence type="ECO:0000256" key="1">
    <source>
        <dbReference type="ARBA" id="ARBA00023125"/>
    </source>
</evidence>
<gene>
    <name evidence="3" type="ORF">MGWOODY_Tha909</name>
</gene>
<dbReference type="PANTHER" id="PTHR30055">
    <property type="entry name" value="HTH-TYPE TRANSCRIPTIONAL REGULATOR RUTR"/>
    <property type="match status" value="1"/>
</dbReference>
<feature type="domain" description="HTH tetR-type" evidence="2">
    <location>
        <begin position="25"/>
        <end position="85"/>
    </location>
</feature>
<dbReference type="AlphaFoldDB" id="A0A160TA07"/>
<protein>
    <submittedName>
        <fullName evidence="3">Transcriptional regulator, TetR family</fullName>
    </submittedName>
</protein>
<dbReference type="Pfam" id="PF00440">
    <property type="entry name" value="TetR_N"/>
    <property type="match status" value="1"/>
</dbReference>
<evidence type="ECO:0000313" key="3">
    <source>
        <dbReference type="EMBL" id="CUS40218.1"/>
    </source>
</evidence>
<dbReference type="GO" id="GO:0000976">
    <property type="term" value="F:transcription cis-regulatory region binding"/>
    <property type="evidence" value="ECO:0007669"/>
    <property type="project" value="TreeGrafter"/>
</dbReference>
<keyword evidence="1" id="KW-0238">DNA-binding</keyword>
<accession>A0A160TA07</accession>
<organism evidence="3">
    <name type="scientific">hydrothermal vent metagenome</name>
    <dbReference type="NCBI Taxonomy" id="652676"/>
    <lineage>
        <taxon>unclassified sequences</taxon>
        <taxon>metagenomes</taxon>
        <taxon>ecological metagenomes</taxon>
    </lineage>
</organism>